<evidence type="ECO:0000256" key="2">
    <source>
        <dbReference type="ARBA" id="ARBA00007886"/>
    </source>
</evidence>
<reference evidence="10 11" key="1">
    <citation type="submission" date="2015-12" db="EMBL/GenBank/DDBJ databases">
        <title>Genome sequence of Aneurinibacillus soli.</title>
        <authorList>
            <person name="Lee J.S."/>
            <person name="Lee K.C."/>
            <person name="Kim K.K."/>
            <person name="Lee B.W."/>
        </authorList>
    </citation>
    <scope>NUCLEOTIDE SEQUENCE [LARGE SCALE GENOMIC DNA]</scope>
    <source>
        <strain evidence="10 11">CB4</strain>
    </source>
</reference>
<dbReference type="InterPro" id="IPR038501">
    <property type="entry name" value="Spore_GerAC_C_sf"/>
</dbReference>
<dbReference type="EMBL" id="AP017312">
    <property type="protein sequence ID" value="BAU28282.1"/>
    <property type="molecule type" value="Genomic_DNA"/>
</dbReference>
<keyword evidence="6" id="KW-0564">Palmitate</keyword>
<dbReference type="AlphaFoldDB" id="A0A0U5AX30"/>
<dbReference type="NCBIfam" id="TIGR02887">
    <property type="entry name" value="spore_ger_x_C"/>
    <property type="match status" value="1"/>
</dbReference>
<keyword evidence="3" id="KW-0309">Germination</keyword>
<dbReference type="InterPro" id="IPR008844">
    <property type="entry name" value="Spore_GerAC-like"/>
</dbReference>
<dbReference type="GO" id="GO:0016020">
    <property type="term" value="C:membrane"/>
    <property type="evidence" value="ECO:0007669"/>
    <property type="project" value="UniProtKB-SubCell"/>
</dbReference>
<keyword evidence="7" id="KW-0449">Lipoprotein</keyword>
<keyword evidence="5" id="KW-0472">Membrane</keyword>
<protein>
    <submittedName>
        <fullName evidence="10">Spore germination protein B3</fullName>
    </submittedName>
</protein>
<evidence type="ECO:0000313" key="11">
    <source>
        <dbReference type="Proteomes" id="UP000217696"/>
    </source>
</evidence>
<evidence type="ECO:0000256" key="1">
    <source>
        <dbReference type="ARBA" id="ARBA00004635"/>
    </source>
</evidence>
<dbReference type="PROSITE" id="PS51257">
    <property type="entry name" value="PROKAR_LIPOPROTEIN"/>
    <property type="match status" value="1"/>
</dbReference>
<keyword evidence="11" id="KW-1185">Reference proteome</keyword>
<proteinExistence type="inferred from homology"/>
<comment type="subcellular location">
    <subcellularLocation>
        <location evidence="1">Membrane</location>
        <topology evidence="1">Lipid-anchor</topology>
    </subcellularLocation>
</comment>
<dbReference type="Pfam" id="PF25198">
    <property type="entry name" value="Spore_GerAC_N"/>
    <property type="match status" value="1"/>
</dbReference>
<evidence type="ECO:0000313" key="10">
    <source>
        <dbReference type="EMBL" id="BAU28282.1"/>
    </source>
</evidence>
<dbReference type="Pfam" id="PF05504">
    <property type="entry name" value="Spore_GerAC"/>
    <property type="match status" value="1"/>
</dbReference>
<accession>A0A0U5AX30</accession>
<evidence type="ECO:0000259" key="9">
    <source>
        <dbReference type="Pfam" id="PF25198"/>
    </source>
</evidence>
<feature type="domain" description="Spore germination protein N-terminal" evidence="9">
    <location>
        <begin position="22"/>
        <end position="189"/>
    </location>
</feature>
<evidence type="ECO:0000256" key="5">
    <source>
        <dbReference type="ARBA" id="ARBA00023136"/>
    </source>
</evidence>
<dbReference type="PANTHER" id="PTHR35789:SF1">
    <property type="entry name" value="SPORE GERMINATION PROTEIN B3"/>
    <property type="match status" value="1"/>
</dbReference>
<evidence type="ECO:0000256" key="6">
    <source>
        <dbReference type="ARBA" id="ARBA00023139"/>
    </source>
</evidence>
<comment type="similarity">
    <text evidence="2">Belongs to the GerABKC lipoprotein family.</text>
</comment>
<dbReference type="GO" id="GO:0009847">
    <property type="term" value="P:spore germination"/>
    <property type="evidence" value="ECO:0007669"/>
    <property type="project" value="InterPro"/>
</dbReference>
<dbReference type="RefSeq" id="WP_157737957.1">
    <property type="nucleotide sequence ID" value="NZ_AP017312.1"/>
</dbReference>
<sequence length="378" mass="43115">MKKQAKLILLCFYLLFLSGCGDRLSVEETTLSLVYALDIDEKGKLTVYQLNPVFNKEAKNKYEIHSAKVNTNRQARQIFDSMMNGKITTGKVQVIMFSEHLLKKQGVMTLLDSIYRDAKNSGNMCLVVVKGPIAPLINSKFNDKPILPMYIKNVVDVGRDSNQGVFVTAQHFHKIAFDKGITPFITEIKKGPKALTITGSALLNKKGMYELSLDRHESALLLMLQKSEHPPVSFTMHMPPFSFKTPNPLQNKKGTDFTSIDVYKAKRKISITHEHNHFSFIVQLEMNVDLTERTFDMNVTKNKEQLEAILTKQFTKELNGLIKKAQKKQLDPFGFGWQARAYQYSEWKKVEDHWPLEFSKAKVSIIPVVKIKKNGVVE</sequence>
<evidence type="ECO:0000256" key="4">
    <source>
        <dbReference type="ARBA" id="ARBA00022729"/>
    </source>
</evidence>
<organism evidence="10 11">
    <name type="scientific">Aneurinibacillus soli</name>
    <dbReference type="NCBI Taxonomy" id="1500254"/>
    <lineage>
        <taxon>Bacteria</taxon>
        <taxon>Bacillati</taxon>
        <taxon>Bacillota</taxon>
        <taxon>Bacilli</taxon>
        <taxon>Bacillales</taxon>
        <taxon>Paenibacillaceae</taxon>
        <taxon>Aneurinibacillus group</taxon>
        <taxon>Aneurinibacillus</taxon>
    </lineage>
</organism>
<evidence type="ECO:0000256" key="3">
    <source>
        <dbReference type="ARBA" id="ARBA00022544"/>
    </source>
</evidence>
<name>A0A0U5AX30_9BACL</name>
<dbReference type="InterPro" id="IPR046953">
    <property type="entry name" value="Spore_GerAC-like_C"/>
</dbReference>
<feature type="domain" description="Spore germination GerAC-like C-terminal" evidence="8">
    <location>
        <begin position="198"/>
        <end position="375"/>
    </location>
</feature>
<evidence type="ECO:0000259" key="8">
    <source>
        <dbReference type="Pfam" id="PF05504"/>
    </source>
</evidence>
<evidence type="ECO:0000256" key="7">
    <source>
        <dbReference type="ARBA" id="ARBA00023288"/>
    </source>
</evidence>
<dbReference type="Proteomes" id="UP000217696">
    <property type="component" value="Chromosome"/>
</dbReference>
<dbReference type="PANTHER" id="PTHR35789">
    <property type="entry name" value="SPORE GERMINATION PROTEIN B3"/>
    <property type="match status" value="1"/>
</dbReference>
<dbReference type="KEGG" id="asoc:CB4_02456"/>
<gene>
    <name evidence="10" type="primary">gerBC_5</name>
    <name evidence="10" type="ORF">CB4_02456</name>
</gene>
<dbReference type="InterPro" id="IPR057336">
    <property type="entry name" value="GerAC_N"/>
</dbReference>
<keyword evidence="4" id="KW-0732">Signal</keyword>
<dbReference type="Gene3D" id="3.30.300.210">
    <property type="entry name" value="Nutrient germinant receptor protein C, domain 3"/>
    <property type="match status" value="1"/>
</dbReference>